<evidence type="ECO:0000256" key="3">
    <source>
        <dbReference type="SAM" id="MobiDB-lite"/>
    </source>
</evidence>
<accession>A0ABN9QQ50</accession>
<keyword evidence="2" id="KW-0808">Transferase</keyword>
<evidence type="ECO:0000256" key="1">
    <source>
        <dbReference type="ARBA" id="ARBA00022603"/>
    </source>
</evidence>
<name>A0ABN9QQ50_9DINO</name>
<keyword evidence="5" id="KW-1185">Reference proteome</keyword>
<keyword evidence="1" id="KW-0489">Methyltransferase</keyword>
<dbReference type="Proteomes" id="UP001189429">
    <property type="component" value="Unassembled WGS sequence"/>
</dbReference>
<feature type="region of interest" description="Disordered" evidence="3">
    <location>
        <begin position="1"/>
        <end position="31"/>
    </location>
</feature>
<evidence type="ECO:0000313" key="4">
    <source>
        <dbReference type="EMBL" id="CAK0807173.1"/>
    </source>
</evidence>
<dbReference type="InterPro" id="IPR001525">
    <property type="entry name" value="C5_MeTfrase"/>
</dbReference>
<evidence type="ECO:0000313" key="5">
    <source>
        <dbReference type="Proteomes" id="UP001189429"/>
    </source>
</evidence>
<gene>
    <name evidence="4" type="ORF">PCOR1329_LOCUS13126</name>
</gene>
<protein>
    <submittedName>
        <fullName evidence="4">Uncharacterized protein</fullName>
    </submittedName>
</protein>
<sequence>MPRRHCEDPAPPEIKRPRLPHLPEDPQAAAPGAQVGTSLLTHFPVYRACVPDWDSCHAAPESLRKPATYLKGIAAECLKRCSRGELVALSMFCRGRTYTFGSVCAGSDAPVLAVRAAAEAIREVCTSTFQMVHQFSCDCDPKKQKFLKAAFSYDRSRGPKLFGDVKSLKDDDAYEFSRAPRARASVPRDPDGVIGGFPCKTVSACNENEAEDDSRTCVADGTGQTGEVFHHILDYMDTLDTTKPLASCLPLSIFENVCRLATPPKGKSVHESNLATTMRLLADRGWHAQAAKLDPRCFATPQSRARIYIPCVRVEFLDSLGVSKCDFYARFNEFLGRFTCHGAAPLEDFLLAEDDPAVQGCIDRLGRSGVGASREDMPSGLVFNMQADMHDWNDQQHDVEQCADKTGW</sequence>
<evidence type="ECO:0000256" key="2">
    <source>
        <dbReference type="ARBA" id="ARBA00022679"/>
    </source>
</evidence>
<dbReference type="Pfam" id="PF00145">
    <property type="entry name" value="DNA_methylase"/>
    <property type="match status" value="1"/>
</dbReference>
<dbReference type="InterPro" id="IPR029063">
    <property type="entry name" value="SAM-dependent_MTases_sf"/>
</dbReference>
<feature type="compositionally biased region" description="Basic and acidic residues" evidence="3">
    <location>
        <begin position="1"/>
        <end position="24"/>
    </location>
</feature>
<organism evidence="4 5">
    <name type="scientific">Prorocentrum cordatum</name>
    <dbReference type="NCBI Taxonomy" id="2364126"/>
    <lineage>
        <taxon>Eukaryota</taxon>
        <taxon>Sar</taxon>
        <taxon>Alveolata</taxon>
        <taxon>Dinophyceae</taxon>
        <taxon>Prorocentrales</taxon>
        <taxon>Prorocentraceae</taxon>
        <taxon>Prorocentrum</taxon>
    </lineage>
</organism>
<comment type="caution">
    <text evidence="4">The sequence shown here is derived from an EMBL/GenBank/DDBJ whole genome shotgun (WGS) entry which is preliminary data.</text>
</comment>
<dbReference type="EMBL" id="CAUYUJ010003865">
    <property type="protein sequence ID" value="CAK0807173.1"/>
    <property type="molecule type" value="Genomic_DNA"/>
</dbReference>
<proteinExistence type="predicted"/>
<dbReference type="Gene3D" id="3.40.50.150">
    <property type="entry name" value="Vaccinia Virus protein VP39"/>
    <property type="match status" value="1"/>
</dbReference>
<dbReference type="SUPFAM" id="SSF53335">
    <property type="entry name" value="S-adenosyl-L-methionine-dependent methyltransferases"/>
    <property type="match status" value="1"/>
</dbReference>
<reference evidence="4" key="1">
    <citation type="submission" date="2023-10" db="EMBL/GenBank/DDBJ databases">
        <authorList>
            <person name="Chen Y."/>
            <person name="Shah S."/>
            <person name="Dougan E. K."/>
            <person name="Thang M."/>
            <person name="Chan C."/>
        </authorList>
    </citation>
    <scope>NUCLEOTIDE SEQUENCE [LARGE SCALE GENOMIC DNA]</scope>
</reference>